<comment type="similarity">
    <text evidence="1">Belongs to the CFA/CMAS family.</text>
</comment>
<dbReference type="Pfam" id="PF02353">
    <property type="entry name" value="CMAS"/>
    <property type="match status" value="1"/>
</dbReference>
<evidence type="ECO:0000256" key="2">
    <source>
        <dbReference type="ARBA" id="ARBA00022603"/>
    </source>
</evidence>
<evidence type="ECO:0000313" key="6">
    <source>
        <dbReference type="EMBL" id="AKH21994.1"/>
    </source>
</evidence>
<keyword evidence="3" id="KW-0808">Transferase</keyword>
<organism evidence="6 7">
    <name type="scientific">Sedimenticola thiotaurini</name>
    <dbReference type="NCBI Taxonomy" id="1543721"/>
    <lineage>
        <taxon>Bacteria</taxon>
        <taxon>Pseudomonadati</taxon>
        <taxon>Pseudomonadota</taxon>
        <taxon>Gammaproteobacteria</taxon>
        <taxon>Chromatiales</taxon>
        <taxon>Sedimenticolaceae</taxon>
        <taxon>Sedimenticola</taxon>
    </lineage>
</organism>
<dbReference type="GO" id="GO:0006629">
    <property type="term" value="P:lipid metabolic process"/>
    <property type="evidence" value="ECO:0007669"/>
    <property type="project" value="UniProtKB-KW"/>
</dbReference>
<proteinExistence type="inferred from homology"/>
<dbReference type="CDD" id="cd02440">
    <property type="entry name" value="AdoMet_MTases"/>
    <property type="match status" value="1"/>
</dbReference>
<dbReference type="KEGG" id="seds:AAY24_02055"/>
<dbReference type="GO" id="GO:0008168">
    <property type="term" value="F:methyltransferase activity"/>
    <property type="evidence" value="ECO:0007669"/>
    <property type="project" value="UniProtKB-KW"/>
</dbReference>
<dbReference type="Proteomes" id="UP000034410">
    <property type="component" value="Chromosome"/>
</dbReference>
<accession>A0A0F7K348</accession>
<sequence length="287" mass="33640">MSVHYDQPLGFFQSFLDKDYMAYSMAYYGETPEQILRCDYTLEQAQEEKFRLICERAEIRGDEKILNIGCGFGSFEVYLFKHFPDVEVVTITASKTQADYIRSKQQDPDHLFNKANLTLIESDISDIPPEQLGIERYDLVISIAVFEQVNNLDAIFQLMASLLKPAGRVFLHLIVSQPVFPQYFNARETPVGAYFPGGRVWPHGEMLNQQRHLTPELGIYINGMNYWRTIDEWHRRFWAQIEQLHDTLLSVEDIRYWNNYFSVCKVVLFAPQSGQFFGNGHYRYRKQ</sequence>
<gene>
    <name evidence="6" type="ORF">AAY24_02055</name>
</gene>
<dbReference type="EMBL" id="CP011412">
    <property type="protein sequence ID" value="AKH21994.1"/>
    <property type="molecule type" value="Genomic_DNA"/>
</dbReference>
<dbReference type="Gene3D" id="3.40.50.150">
    <property type="entry name" value="Vaccinia Virus protein VP39"/>
    <property type="match status" value="1"/>
</dbReference>
<protein>
    <recommendedName>
        <fullName evidence="8">Methyltransferase domain-containing protein</fullName>
    </recommendedName>
</protein>
<dbReference type="PANTHER" id="PTHR43667:SF1">
    <property type="entry name" value="CYCLOPROPANE-FATTY-ACYL-PHOSPHOLIPID SYNTHASE"/>
    <property type="match status" value="1"/>
</dbReference>
<evidence type="ECO:0000256" key="1">
    <source>
        <dbReference type="ARBA" id="ARBA00010815"/>
    </source>
</evidence>
<keyword evidence="5" id="KW-0443">Lipid metabolism</keyword>
<name>A0A0F7K348_9GAMM</name>
<dbReference type="GO" id="GO:0032259">
    <property type="term" value="P:methylation"/>
    <property type="evidence" value="ECO:0007669"/>
    <property type="project" value="UniProtKB-KW"/>
</dbReference>
<keyword evidence="7" id="KW-1185">Reference proteome</keyword>
<dbReference type="InterPro" id="IPR029063">
    <property type="entry name" value="SAM-dependent_MTases_sf"/>
</dbReference>
<dbReference type="AlphaFoldDB" id="A0A0F7K348"/>
<evidence type="ECO:0000313" key="7">
    <source>
        <dbReference type="Proteomes" id="UP000034410"/>
    </source>
</evidence>
<dbReference type="InterPro" id="IPR050723">
    <property type="entry name" value="CFA/CMAS"/>
</dbReference>
<evidence type="ECO:0008006" key="8">
    <source>
        <dbReference type="Google" id="ProtNLM"/>
    </source>
</evidence>
<reference evidence="6 7" key="1">
    <citation type="journal article" date="2015" name="Genome Announc.">
        <title>Complete Genome Sequence of Sedimenticola thiotaurini Strain SIP-G1, a Polyphosphate- and Polyhydroxyalkanoate-Accumulating Sulfur-Oxidizing Gammaproteobacterium Isolated from Salt Marsh Sediments.</title>
        <authorList>
            <person name="Flood B.E."/>
            <person name="Jones D.S."/>
            <person name="Bailey J.V."/>
        </authorList>
    </citation>
    <scope>NUCLEOTIDE SEQUENCE [LARGE SCALE GENOMIC DNA]</scope>
    <source>
        <strain evidence="6 7">SIP-G1</strain>
    </source>
</reference>
<evidence type="ECO:0000256" key="3">
    <source>
        <dbReference type="ARBA" id="ARBA00022679"/>
    </source>
</evidence>
<keyword evidence="2" id="KW-0489">Methyltransferase</keyword>
<dbReference type="SUPFAM" id="SSF53335">
    <property type="entry name" value="S-adenosyl-L-methionine-dependent methyltransferases"/>
    <property type="match status" value="1"/>
</dbReference>
<dbReference type="PANTHER" id="PTHR43667">
    <property type="entry name" value="CYCLOPROPANE-FATTY-ACYL-PHOSPHOLIPID SYNTHASE"/>
    <property type="match status" value="1"/>
</dbReference>
<evidence type="ECO:0000256" key="5">
    <source>
        <dbReference type="ARBA" id="ARBA00023098"/>
    </source>
</evidence>
<evidence type="ECO:0000256" key="4">
    <source>
        <dbReference type="ARBA" id="ARBA00022691"/>
    </source>
</evidence>
<keyword evidence="4" id="KW-0949">S-adenosyl-L-methionine</keyword>